<gene>
    <name evidence="2" type="ORF">SYV04_13040</name>
</gene>
<evidence type="ECO:0000256" key="1">
    <source>
        <dbReference type="SAM" id="MobiDB-lite"/>
    </source>
</evidence>
<keyword evidence="3" id="KW-1185">Reference proteome</keyword>
<dbReference type="RefSeq" id="WP_321546057.1">
    <property type="nucleotide sequence ID" value="NZ_JAXIVS010000004.1"/>
</dbReference>
<sequence length="131" mass="14529">MASRLAVAALLTLLSACSTTREVRLDTSQGELFTHVPIQDEADPVELGEDEFILALAEKAREVRPVARPLDAARQWSGVPDRSGWYRYEGRSQRLLLLGAESHRATWSGSGPRHFTTPQTSSRSRKRCVPA</sequence>
<organism evidence="2 3">
    <name type="scientific">Hyalangium rubrum</name>
    <dbReference type="NCBI Taxonomy" id="3103134"/>
    <lineage>
        <taxon>Bacteria</taxon>
        <taxon>Pseudomonadati</taxon>
        <taxon>Myxococcota</taxon>
        <taxon>Myxococcia</taxon>
        <taxon>Myxococcales</taxon>
        <taxon>Cystobacterineae</taxon>
        <taxon>Archangiaceae</taxon>
        <taxon>Hyalangium</taxon>
    </lineage>
</organism>
<evidence type="ECO:0000313" key="3">
    <source>
        <dbReference type="Proteomes" id="UP001291309"/>
    </source>
</evidence>
<protein>
    <recommendedName>
        <fullName evidence="4">Lipoprotein</fullName>
    </recommendedName>
</protein>
<dbReference type="Proteomes" id="UP001291309">
    <property type="component" value="Unassembled WGS sequence"/>
</dbReference>
<proteinExistence type="predicted"/>
<accession>A0ABU5H1J5</accession>
<dbReference type="EMBL" id="JAXIVS010000004">
    <property type="protein sequence ID" value="MDY7227330.1"/>
    <property type="molecule type" value="Genomic_DNA"/>
</dbReference>
<evidence type="ECO:0008006" key="4">
    <source>
        <dbReference type="Google" id="ProtNLM"/>
    </source>
</evidence>
<dbReference type="PROSITE" id="PS51257">
    <property type="entry name" value="PROKAR_LIPOPROTEIN"/>
    <property type="match status" value="1"/>
</dbReference>
<comment type="caution">
    <text evidence="2">The sequence shown here is derived from an EMBL/GenBank/DDBJ whole genome shotgun (WGS) entry which is preliminary data.</text>
</comment>
<evidence type="ECO:0000313" key="2">
    <source>
        <dbReference type="EMBL" id="MDY7227330.1"/>
    </source>
</evidence>
<name>A0ABU5H1J5_9BACT</name>
<feature type="region of interest" description="Disordered" evidence="1">
    <location>
        <begin position="106"/>
        <end position="131"/>
    </location>
</feature>
<reference evidence="2 3" key="1">
    <citation type="submission" date="2023-12" db="EMBL/GenBank/DDBJ databases">
        <title>the genome sequence of Hyalangium sp. s54d21.</title>
        <authorList>
            <person name="Zhang X."/>
        </authorList>
    </citation>
    <scope>NUCLEOTIDE SEQUENCE [LARGE SCALE GENOMIC DNA]</scope>
    <source>
        <strain evidence="3">s54d21</strain>
    </source>
</reference>